<proteinExistence type="predicted"/>
<dbReference type="AlphaFoldDB" id="A0A150KZS2"/>
<keyword evidence="1" id="KW-0812">Transmembrane</keyword>
<evidence type="ECO:0000313" key="2">
    <source>
        <dbReference type="EMBL" id="KYD05474.1"/>
    </source>
</evidence>
<sequence length="86" mass="9731">MKENMLALYFNMILGTIGTILVALTALGYLVKTNDGNGYIIIFLGFIFTISYINFLEKRAGVSKKLTWIRAIVSIVIFASISYFYF</sequence>
<feature type="transmembrane region" description="Helical" evidence="1">
    <location>
        <begin position="7"/>
        <end position="31"/>
    </location>
</feature>
<dbReference type="RefSeq" id="WP_066231778.1">
    <property type="nucleotide sequence ID" value="NZ_JABWTQ010000003.1"/>
</dbReference>
<gene>
    <name evidence="2" type="ORF">B4102_3198</name>
</gene>
<dbReference type="EMBL" id="LQYN01000056">
    <property type="protein sequence ID" value="KYD05474.1"/>
    <property type="molecule type" value="Genomic_DNA"/>
</dbReference>
<organism evidence="2 3">
    <name type="scientific">Heyndrickxia sporothermodurans</name>
    <dbReference type="NCBI Taxonomy" id="46224"/>
    <lineage>
        <taxon>Bacteria</taxon>
        <taxon>Bacillati</taxon>
        <taxon>Bacillota</taxon>
        <taxon>Bacilli</taxon>
        <taxon>Bacillales</taxon>
        <taxon>Bacillaceae</taxon>
        <taxon>Heyndrickxia</taxon>
    </lineage>
</organism>
<keyword evidence="1" id="KW-0472">Membrane</keyword>
<name>A0A150KZS2_9BACI</name>
<dbReference type="STRING" id="46224.B4102_3198"/>
<evidence type="ECO:0000256" key="1">
    <source>
        <dbReference type="SAM" id="Phobius"/>
    </source>
</evidence>
<dbReference type="OrthoDB" id="2428552at2"/>
<accession>A0A150KZS2</accession>
<feature type="transmembrane region" description="Helical" evidence="1">
    <location>
        <begin position="37"/>
        <end position="55"/>
    </location>
</feature>
<keyword evidence="3" id="KW-1185">Reference proteome</keyword>
<keyword evidence="1" id="KW-1133">Transmembrane helix</keyword>
<protein>
    <submittedName>
        <fullName evidence="2">Uncharacterized protein</fullName>
    </submittedName>
</protein>
<comment type="caution">
    <text evidence="2">The sequence shown here is derived from an EMBL/GenBank/DDBJ whole genome shotgun (WGS) entry which is preliminary data.</text>
</comment>
<reference evidence="2 3" key="1">
    <citation type="submission" date="2016-01" db="EMBL/GenBank/DDBJ databases">
        <title>Genome Sequences of Twelve Sporeforming Bacillus Species Isolated from Foods.</title>
        <authorList>
            <person name="Berendsen E.M."/>
            <person name="Wells-Bennik M.H."/>
            <person name="Krawcyk A.O."/>
            <person name="De Jong A."/>
            <person name="Holsappel S."/>
            <person name="Eijlander R.T."/>
            <person name="Kuipers O.P."/>
        </authorList>
    </citation>
    <scope>NUCLEOTIDE SEQUENCE [LARGE SCALE GENOMIC DNA]</scope>
    <source>
        <strain evidence="2 3">B4102</strain>
    </source>
</reference>
<dbReference type="PATRIC" id="fig|46224.3.peg.3174"/>
<dbReference type="Proteomes" id="UP000075666">
    <property type="component" value="Unassembled WGS sequence"/>
</dbReference>
<feature type="transmembrane region" description="Helical" evidence="1">
    <location>
        <begin position="67"/>
        <end position="85"/>
    </location>
</feature>
<evidence type="ECO:0000313" key="3">
    <source>
        <dbReference type="Proteomes" id="UP000075666"/>
    </source>
</evidence>